<dbReference type="EMBL" id="MHJO01000019">
    <property type="protein sequence ID" value="OGY69127.1"/>
    <property type="molecule type" value="Genomic_DNA"/>
</dbReference>
<dbReference type="Gene3D" id="3.40.50.300">
    <property type="entry name" value="P-loop containing nucleotide triphosphate hydrolases"/>
    <property type="match status" value="1"/>
</dbReference>
<dbReference type="InterPro" id="IPR025158">
    <property type="entry name" value="Mg_chelat-rel_C"/>
</dbReference>
<dbReference type="InterPro" id="IPR027417">
    <property type="entry name" value="P-loop_NTPase"/>
</dbReference>
<accession>A0A1G1ZYZ7</accession>
<dbReference type="InterPro" id="IPR045006">
    <property type="entry name" value="CHLI-like"/>
</dbReference>
<dbReference type="Pfam" id="PF01078">
    <property type="entry name" value="Mg_chelatase"/>
    <property type="match status" value="1"/>
</dbReference>
<evidence type="ECO:0000313" key="3">
    <source>
        <dbReference type="Proteomes" id="UP000176611"/>
    </source>
</evidence>
<dbReference type="AlphaFoldDB" id="A0A1G1ZYZ7"/>
<dbReference type="PANTHER" id="PTHR32039">
    <property type="entry name" value="MAGNESIUM-CHELATASE SUBUNIT CHLI"/>
    <property type="match status" value="1"/>
</dbReference>
<dbReference type="InterPro" id="IPR003593">
    <property type="entry name" value="AAA+_ATPase"/>
</dbReference>
<organism evidence="2 3">
    <name type="scientific">Candidatus Harrisonbacteria bacterium RIFOXYD1_FULL_40_9</name>
    <dbReference type="NCBI Taxonomy" id="1798412"/>
    <lineage>
        <taxon>Bacteria</taxon>
        <taxon>Candidatus Harrisoniibacteriota</taxon>
    </lineage>
</organism>
<reference evidence="2 3" key="1">
    <citation type="journal article" date="2016" name="Nat. Commun.">
        <title>Thousands of microbial genomes shed light on interconnected biogeochemical processes in an aquifer system.</title>
        <authorList>
            <person name="Anantharaman K."/>
            <person name="Brown C.T."/>
            <person name="Hug L.A."/>
            <person name="Sharon I."/>
            <person name="Castelle C.J."/>
            <person name="Probst A.J."/>
            <person name="Thomas B.C."/>
            <person name="Singh A."/>
            <person name="Wilkins M.J."/>
            <person name="Karaoz U."/>
            <person name="Brodie E.L."/>
            <person name="Williams K.H."/>
            <person name="Hubbard S.S."/>
            <person name="Banfield J.F."/>
        </authorList>
    </citation>
    <scope>NUCLEOTIDE SEQUENCE [LARGE SCALE GENOMIC DNA]</scope>
</reference>
<dbReference type="SMART" id="SM00382">
    <property type="entry name" value="AAA"/>
    <property type="match status" value="1"/>
</dbReference>
<dbReference type="SUPFAM" id="SSF52540">
    <property type="entry name" value="P-loop containing nucleoside triphosphate hydrolases"/>
    <property type="match status" value="1"/>
</dbReference>
<sequence length="294" mass="32699">MLMIGPPGSGKTMLAQSLLSILPPLDTEESITVTQIYSAAGLLPHNHIIQERPFRSPHHTASSVSVIGGGQNPRPGEVSLAHSGLLFLDEMPEFRRDLLEALRQPLENGTVHIARAKGTLTFPARFSLIGAMNPCPCGYFGDTVKECTCGAFEVARYQRKISGPLLDRIDLHINVPRLNKDDLIKKGDHTLRETLKKQITQARTLQKDRFNRASIKALTNSELSSRHIEALIKLSPHAKNLGEKLFSHSNMSARAYFRIMKIAQTIADLEKSETVEENHLAEAFQYKTKNFLNA</sequence>
<dbReference type="GO" id="GO:0005524">
    <property type="term" value="F:ATP binding"/>
    <property type="evidence" value="ECO:0007669"/>
    <property type="project" value="InterPro"/>
</dbReference>
<dbReference type="InterPro" id="IPR000523">
    <property type="entry name" value="Mg_chelatse_chII-like_cat_dom"/>
</dbReference>
<gene>
    <name evidence="2" type="ORF">A2586_01895</name>
</gene>
<proteinExistence type="predicted"/>
<name>A0A1G1ZYZ7_9BACT</name>
<dbReference type="Pfam" id="PF13335">
    <property type="entry name" value="Mg_chelatase_C"/>
    <property type="match status" value="1"/>
</dbReference>
<dbReference type="PANTHER" id="PTHR32039:SF7">
    <property type="entry name" value="COMPETENCE PROTEIN COMM"/>
    <property type="match status" value="1"/>
</dbReference>
<dbReference type="Proteomes" id="UP000176611">
    <property type="component" value="Unassembled WGS sequence"/>
</dbReference>
<evidence type="ECO:0000259" key="1">
    <source>
        <dbReference type="SMART" id="SM00382"/>
    </source>
</evidence>
<feature type="domain" description="AAA+ ATPase" evidence="1">
    <location>
        <begin position="1"/>
        <end position="179"/>
    </location>
</feature>
<evidence type="ECO:0000313" key="2">
    <source>
        <dbReference type="EMBL" id="OGY69127.1"/>
    </source>
</evidence>
<protein>
    <recommendedName>
        <fullName evidence="1">AAA+ ATPase domain-containing protein</fullName>
    </recommendedName>
</protein>
<comment type="caution">
    <text evidence="2">The sequence shown here is derived from an EMBL/GenBank/DDBJ whole genome shotgun (WGS) entry which is preliminary data.</text>
</comment>